<dbReference type="GO" id="GO:0016747">
    <property type="term" value="F:acyltransferase activity, transferring groups other than amino-acyl groups"/>
    <property type="evidence" value="ECO:0007669"/>
    <property type="project" value="TreeGrafter"/>
</dbReference>
<dbReference type="AlphaFoldDB" id="A0A8K0H8D5"/>
<dbReference type="InterPro" id="IPR023213">
    <property type="entry name" value="CAT-like_dom_sf"/>
</dbReference>
<keyword evidence="3" id="KW-1185">Reference proteome</keyword>
<dbReference type="PANTHER" id="PTHR31642">
    <property type="entry name" value="TRICHOTHECENE 3-O-ACETYLTRANSFERASE"/>
    <property type="match status" value="1"/>
</dbReference>
<dbReference type="InterPro" id="IPR050317">
    <property type="entry name" value="Plant_Fungal_Acyltransferase"/>
</dbReference>
<reference evidence="2" key="1">
    <citation type="submission" date="2020-03" db="EMBL/GenBank/DDBJ databases">
        <title>A high-quality chromosome-level genome assembly of a woody plant with both climbing and erect habits, Rhamnella rubrinervis.</title>
        <authorList>
            <person name="Lu Z."/>
            <person name="Yang Y."/>
            <person name="Zhu X."/>
            <person name="Sun Y."/>
        </authorList>
    </citation>
    <scope>NUCLEOTIDE SEQUENCE</scope>
    <source>
        <strain evidence="2">BYM</strain>
        <tissue evidence="2">Leaf</tissue>
    </source>
</reference>
<evidence type="ECO:0000313" key="3">
    <source>
        <dbReference type="Proteomes" id="UP000796880"/>
    </source>
</evidence>
<dbReference type="Gene3D" id="3.30.559.10">
    <property type="entry name" value="Chloramphenicol acetyltransferase-like domain"/>
    <property type="match status" value="2"/>
</dbReference>
<dbReference type="Pfam" id="PF02458">
    <property type="entry name" value="Transferase"/>
    <property type="match status" value="1"/>
</dbReference>
<sequence>MVSETHLQIPFSSKRISSVVPGKDRGENEIHQLRNMDLAMKLHYIKGVYFFDSHAVQGVSVKDLKDAMFPLLDLYVTAAGRIRRSSETGRPMIKCNDAGVRILEAHCDKTMDEWVAELNKGGANNCFRDDGFCYSHVLGPDLGFSPLVFFQFTWFKCGGLAVGLSWAHILGDPLSTHMFINTWSRIMAGYMPPHPTDHVSKSQSPELPNPMVFKKPFSTKEIDKPVGDHWLLSTTNNLKMETHSFQLTAKNLDRLMSSIGGGNQTSKITSFDVLSSVIWKSLSRIREGLGYSPKMVATICHNGNKNNNTHEMEKEMPNNGMVIGTVEAANLLTSIAEADVLELATLISENRVDENDRIEGMIGREDGNGDYVVYGANLTFVNLEGANIYDLEVKGKRPFFANYSIDGVGDEGVVLVLPGPKYGKEEGSYGRTVTVVLPEDEVSHLRNEMRRDWGIEEVDN</sequence>
<evidence type="ECO:0000256" key="1">
    <source>
        <dbReference type="ARBA" id="ARBA00009861"/>
    </source>
</evidence>
<comment type="caution">
    <text evidence="2">The sequence shown here is derived from an EMBL/GenBank/DDBJ whole genome shotgun (WGS) entry which is preliminary data.</text>
</comment>
<dbReference type="PANTHER" id="PTHR31642:SF259">
    <property type="entry name" value="PROTEIN ECERIFERUM 2"/>
    <property type="match status" value="1"/>
</dbReference>
<accession>A0A8K0H8D5</accession>
<organism evidence="2 3">
    <name type="scientific">Rhamnella rubrinervis</name>
    <dbReference type="NCBI Taxonomy" id="2594499"/>
    <lineage>
        <taxon>Eukaryota</taxon>
        <taxon>Viridiplantae</taxon>
        <taxon>Streptophyta</taxon>
        <taxon>Embryophyta</taxon>
        <taxon>Tracheophyta</taxon>
        <taxon>Spermatophyta</taxon>
        <taxon>Magnoliopsida</taxon>
        <taxon>eudicotyledons</taxon>
        <taxon>Gunneridae</taxon>
        <taxon>Pentapetalae</taxon>
        <taxon>rosids</taxon>
        <taxon>fabids</taxon>
        <taxon>Rosales</taxon>
        <taxon>Rhamnaceae</taxon>
        <taxon>rhamnoid group</taxon>
        <taxon>Rhamneae</taxon>
        <taxon>Rhamnella</taxon>
    </lineage>
</organism>
<comment type="similarity">
    <text evidence="1">Belongs to the plant acyltransferase family.</text>
</comment>
<gene>
    <name evidence="2" type="ORF">FNV43_RR12433</name>
</gene>
<name>A0A8K0H8D5_9ROSA</name>
<evidence type="ECO:0000313" key="2">
    <source>
        <dbReference type="EMBL" id="KAF3447253.1"/>
    </source>
</evidence>
<protein>
    <submittedName>
        <fullName evidence="2">Uncharacterized protein</fullName>
    </submittedName>
</protein>
<dbReference type="EMBL" id="VOIH02000005">
    <property type="protein sequence ID" value="KAF3447253.1"/>
    <property type="molecule type" value="Genomic_DNA"/>
</dbReference>
<dbReference type="OrthoDB" id="1862401at2759"/>
<proteinExistence type="inferred from homology"/>
<dbReference type="Proteomes" id="UP000796880">
    <property type="component" value="Unassembled WGS sequence"/>
</dbReference>